<evidence type="ECO:0000313" key="2">
    <source>
        <dbReference type="Proteomes" id="UP001153269"/>
    </source>
</evidence>
<evidence type="ECO:0000313" key="1">
    <source>
        <dbReference type="EMBL" id="CAB1440426.1"/>
    </source>
</evidence>
<comment type="caution">
    <text evidence="1">The sequence shown here is derived from an EMBL/GenBank/DDBJ whole genome shotgun (WGS) entry which is preliminary data.</text>
</comment>
<dbReference type="Proteomes" id="UP001153269">
    <property type="component" value="Unassembled WGS sequence"/>
</dbReference>
<keyword evidence="2" id="KW-1185">Reference proteome</keyword>
<organism evidence="1 2">
    <name type="scientific">Pleuronectes platessa</name>
    <name type="common">European plaice</name>
    <dbReference type="NCBI Taxonomy" id="8262"/>
    <lineage>
        <taxon>Eukaryota</taxon>
        <taxon>Metazoa</taxon>
        <taxon>Chordata</taxon>
        <taxon>Craniata</taxon>
        <taxon>Vertebrata</taxon>
        <taxon>Euteleostomi</taxon>
        <taxon>Actinopterygii</taxon>
        <taxon>Neopterygii</taxon>
        <taxon>Teleostei</taxon>
        <taxon>Neoteleostei</taxon>
        <taxon>Acanthomorphata</taxon>
        <taxon>Carangaria</taxon>
        <taxon>Pleuronectiformes</taxon>
        <taxon>Pleuronectoidei</taxon>
        <taxon>Pleuronectidae</taxon>
        <taxon>Pleuronectes</taxon>
    </lineage>
</organism>
<dbReference type="EMBL" id="CADEAL010002447">
    <property type="protein sequence ID" value="CAB1440426.1"/>
    <property type="molecule type" value="Genomic_DNA"/>
</dbReference>
<reference evidence="1" key="1">
    <citation type="submission" date="2020-03" db="EMBL/GenBank/DDBJ databases">
        <authorList>
            <person name="Weist P."/>
        </authorList>
    </citation>
    <scope>NUCLEOTIDE SEQUENCE</scope>
</reference>
<proteinExistence type="predicted"/>
<accession>A0A9N7YUJ5</accession>
<protein>
    <submittedName>
        <fullName evidence="1">Uncharacterized protein</fullName>
    </submittedName>
</protein>
<gene>
    <name evidence="1" type="ORF">PLEPLA_LOCUS28192</name>
</gene>
<sequence length="157" mass="16337">MQTALREGGGLVAETWTMGRKGLWFVSGSTPRRNNKRRTWIDLSKNPRGFSLPCLVPLSKAPYSPNICSPGAILQPYRFEPESGGSKPGCVSPSALAPQRSPAVGAGAGAAAASFHTFESTFRGVPGVSASTIGLFIRPLRCLTGSSSELTLAGGDG</sequence>
<dbReference type="AlphaFoldDB" id="A0A9N7YUJ5"/>
<name>A0A9N7YUJ5_PLEPL</name>